<organism evidence="2 3">
    <name type="scientific">Limosilactobacillus reuteri</name>
    <name type="common">Lactobacillus reuteri</name>
    <dbReference type="NCBI Taxonomy" id="1598"/>
    <lineage>
        <taxon>Bacteria</taxon>
        <taxon>Bacillati</taxon>
        <taxon>Bacillota</taxon>
        <taxon>Bacilli</taxon>
        <taxon>Lactobacillales</taxon>
        <taxon>Lactobacillaceae</taxon>
        <taxon>Limosilactobacillus</taxon>
    </lineage>
</organism>
<evidence type="ECO:0000313" key="2">
    <source>
        <dbReference type="EMBL" id="OUN41962.1"/>
    </source>
</evidence>
<reference evidence="3" key="1">
    <citation type="submission" date="2017-04" db="EMBL/GenBank/DDBJ databases">
        <title>Function of individual gut microbiota members based on whole genome sequencing of pure cultures obtained from chicken caecum.</title>
        <authorList>
            <person name="Medvecky M."/>
            <person name="Cejkova D."/>
            <person name="Polansky O."/>
            <person name="Karasova D."/>
            <person name="Kubasova T."/>
            <person name="Cizek A."/>
            <person name="Rychlik I."/>
        </authorList>
    </citation>
    <scope>NUCLEOTIDE SEQUENCE [LARGE SCALE GENOMIC DNA]</scope>
    <source>
        <strain evidence="3">An71</strain>
    </source>
</reference>
<dbReference type="EMBL" id="NFHN01000063">
    <property type="protein sequence ID" value="OUN41962.1"/>
    <property type="molecule type" value="Genomic_DNA"/>
</dbReference>
<feature type="transmembrane region" description="Helical" evidence="1">
    <location>
        <begin position="60"/>
        <end position="82"/>
    </location>
</feature>
<proteinExistence type="predicted"/>
<gene>
    <name evidence="2" type="ORF">B5G22_10755</name>
</gene>
<name>A0A1Y3TZJ2_LIMRT</name>
<dbReference type="AlphaFoldDB" id="A0A1Y3TZJ2"/>
<accession>A0A1Y3TZJ2</accession>
<sequence length="195" mass="23323">MIYFRRFWTKLLTILFAFLIIVLGLKKVLDFLIVKLAQHGVINDRLNLIDNYWLVISKEYLVGLILLLLLALILWLLLNLITGQLKRDYYSMQLSKHLQRQIAQNSYQINTTEESKANYWLKRLRIIRWKGKMIVLIPCGPNAEVQRIIQGRCKQYVIDWLVTNIKKGKWNIKINTHNSIHFNWLYFSEKGTYKR</sequence>
<keyword evidence="1" id="KW-1133">Transmembrane helix</keyword>
<keyword evidence="1" id="KW-0472">Membrane</keyword>
<comment type="caution">
    <text evidence="2">The sequence shown here is derived from an EMBL/GenBank/DDBJ whole genome shotgun (WGS) entry which is preliminary data.</text>
</comment>
<protein>
    <submittedName>
        <fullName evidence="2">Uncharacterized protein</fullName>
    </submittedName>
</protein>
<feature type="transmembrane region" description="Helical" evidence="1">
    <location>
        <begin position="7"/>
        <end position="25"/>
    </location>
</feature>
<dbReference type="RefSeq" id="WP_087216100.1">
    <property type="nucleotide sequence ID" value="NZ_NFHN01000063.1"/>
</dbReference>
<keyword evidence="1" id="KW-0812">Transmembrane</keyword>
<dbReference type="Proteomes" id="UP000195868">
    <property type="component" value="Unassembled WGS sequence"/>
</dbReference>
<evidence type="ECO:0000313" key="3">
    <source>
        <dbReference type="Proteomes" id="UP000195868"/>
    </source>
</evidence>
<evidence type="ECO:0000256" key="1">
    <source>
        <dbReference type="SAM" id="Phobius"/>
    </source>
</evidence>